<dbReference type="Proteomes" id="UP000622707">
    <property type="component" value="Unassembled WGS sequence"/>
</dbReference>
<comment type="caution">
    <text evidence="1">The sequence shown here is derived from an EMBL/GenBank/DDBJ whole genome shotgun (WGS) entry which is preliminary data.</text>
</comment>
<dbReference type="SMART" id="SM00671">
    <property type="entry name" value="SEL1"/>
    <property type="match status" value="3"/>
</dbReference>
<dbReference type="InterPro" id="IPR011990">
    <property type="entry name" value="TPR-like_helical_dom_sf"/>
</dbReference>
<gene>
    <name evidence="1" type="ORF">JI746_03450</name>
</gene>
<name>A0ABS1JIU3_9BURK</name>
<dbReference type="SUPFAM" id="SSF81901">
    <property type="entry name" value="HCP-like"/>
    <property type="match status" value="1"/>
</dbReference>
<dbReference type="InterPro" id="IPR052945">
    <property type="entry name" value="Mitotic_Regulator"/>
</dbReference>
<dbReference type="Pfam" id="PF08238">
    <property type="entry name" value="Sel1"/>
    <property type="match status" value="4"/>
</dbReference>
<accession>A0ABS1JIU3</accession>
<dbReference type="RefSeq" id="WP_201687399.1">
    <property type="nucleotide sequence ID" value="NZ_JAEQND010000002.1"/>
</dbReference>
<keyword evidence="2" id="KW-1185">Reference proteome</keyword>
<dbReference type="InterPro" id="IPR006597">
    <property type="entry name" value="Sel1-like"/>
</dbReference>
<dbReference type="Gene3D" id="1.25.40.10">
    <property type="entry name" value="Tetratricopeptide repeat domain"/>
    <property type="match status" value="1"/>
</dbReference>
<sequence length="157" mass="16658">MGALLPLTCLHAAPTDVAEADALMRQGDVPAAMTLLRKAADADDAVAQARLGDLMRAAEYETEAVALYRKSADRGEPAGEYGLGRAYADGAGVKKDPVLALELYRKAEQKNYAPAVSALARAYRSGTLGLPLDLEKAGSYEARAKELAKDGTAKEYR</sequence>
<dbReference type="PANTHER" id="PTHR43628:SF1">
    <property type="entry name" value="CHITIN SYNTHASE REGULATORY FACTOR 2-RELATED"/>
    <property type="match status" value="1"/>
</dbReference>
<evidence type="ECO:0000313" key="1">
    <source>
        <dbReference type="EMBL" id="MBL0424153.1"/>
    </source>
</evidence>
<dbReference type="PANTHER" id="PTHR43628">
    <property type="entry name" value="ACTIVATOR OF C KINASE PROTEIN 1-RELATED"/>
    <property type="match status" value="1"/>
</dbReference>
<organism evidence="1 2">
    <name type="scientific">Ramlibacter alkalitolerans</name>
    <dbReference type="NCBI Taxonomy" id="2039631"/>
    <lineage>
        <taxon>Bacteria</taxon>
        <taxon>Pseudomonadati</taxon>
        <taxon>Pseudomonadota</taxon>
        <taxon>Betaproteobacteria</taxon>
        <taxon>Burkholderiales</taxon>
        <taxon>Comamonadaceae</taxon>
        <taxon>Ramlibacter</taxon>
    </lineage>
</organism>
<dbReference type="EMBL" id="JAEQND010000002">
    <property type="protein sequence ID" value="MBL0424153.1"/>
    <property type="molecule type" value="Genomic_DNA"/>
</dbReference>
<evidence type="ECO:0000313" key="2">
    <source>
        <dbReference type="Proteomes" id="UP000622707"/>
    </source>
</evidence>
<protein>
    <submittedName>
        <fullName evidence="1">Sel1 repeat family protein</fullName>
    </submittedName>
</protein>
<reference evidence="1 2" key="1">
    <citation type="journal article" date="2017" name="Int. J. Syst. Evol. Microbiol.">
        <title>Ramlibacter alkalitolerans sp. nov., alkali-tolerant bacterium isolated from soil of ginseng.</title>
        <authorList>
            <person name="Lee D.H."/>
            <person name="Cha C.J."/>
        </authorList>
    </citation>
    <scope>NUCLEOTIDE SEQUENCE [LARGE SCALE GENOMIC DNA]</scope>
    <source>
        <strain evidence="1 2">KACC 19305</strain>
    </source>
</reference>
<proteinExistence type="predicted"/>